<dbReference type="AlphaFoldDB" id="A0A0G2FR39"/>
<accession>A0A0G2FR39</accession>
<reference evidence="1 2" key="2">
    <citation type="submission" date="2015-05" db="EMBL/GenBank/DDBJ databases">
        <authorList>
            <person name="Morales-Cruz A."/>
            <person name="Amrine K.C."/>
            <person name="Cantu D."/>
        </authorList>
    </citation>
    <scope>NUCLEOTIDE SEQUENCE [LARGE SCALE GENOMIC DNA]</scope>
    <source>
        <strain evidence="1">DA912</strain>
    </source>
</reference>
<gene>
    <name evidence="1" type="ORF">UCDDA912_g03339</name>
</gene>
<evidence type="ECO:0000313" key="1">
    <source>
        <dbReference type="EMBL" id="KKY36667.1"/>
    </source>
</evidence>
<reference evidence="1 2" key="1">
    <citation type="submission" date="2015-05" db="EMBL/GenBank/DDBJ databases">
        <title>Distinctive expansion of gene families associated with plant cell wall degradation and secondary metabolism in the genomes of grapevine trunk pathogens.</title>
        <authorList>
            <person name="Lawrence D.P."/>
            <person name="Travadon R."/>
            <person name="Rolshausen P.E."/>
            <person name="Baumgartner K."/>
        </authorList>
    </citation>
    <scope>NUCLEOTIDE SEQUENCE [LARGE SCALE GENOMIC DNA]</scope>
    <source>
        <strain evidence="1">DA912</strain>
    </source>
</reference>
<sequence>MAAPATVIPSADTPPSYDEVIDVCQPTILILAGQSIHAESADSAPLYQLNRGIATLTHATRNVEFQRVQYSVKTRSGGEPAVKPRERHVYNLKHNHKVPGGLDSWPSESPNYYIESVSSTTREPGTLGLKKSRFPGRKQWRVLRVDLSRNNSKCDYGLPTFVKGAEPVFEINHRKVGYEWTDGEGKAVAVEDEGEDTHRLIVTASLPRQTLDALVALWCCRMWQYSADHTDKIYSGMEECKYIHRITCEIANFNHETKYSEEKIESVEGAPRP</sequence>
<dbReference type="EMBL" id="LCUC01000112">
    <property type="protein sequence ID" value="KKY36667.1"/>
    <property type="molecule type" value="Genomic_DNA"/>
</dbReference>
<dbReference type="Proteomes" id="UP000034680">
    <property type="component" value="Unassembled WGS sequence"/>
</dbReference>
<protein>
    <submittedName>
        <fullName evidence="1">Uncharacterized protein</fullName>
    </submittedName>
</protein>
<proteinExistence type="predicted"/>
<comment type="caution">
    <text evidence="1">The sequence shown here is derived from an EMBL/GenBank/DDBJ whole genome shotgun (WGS) entry which is preliminary data.</text>
</comment>
<organism evidence="1 2">
    <name type="scientific">Diaporthe ampelina</name>
    <dbReference type="NCBI Taxonomy" id="1214573"/>
    <lineage>
        <taxon>Eukaryota</taxon>
        <taxon>Fungi</taxon>
        <taxon>Dikarya</taxon>
        <taxon>Ascomycota</taxon>
        <taxon>Pezizomycotina</taxon>
        <taxon>Sordariomycetes</taxon>
        <taxon>Sordariomycetidae</taxon>
        <taxon>Diaporthales</taxon>
        <taxon>Diaporthaceae</taxon>
        <taxon>Diaporthe</taxon>
    </lineage>
</organism>
<name>A0A0G2FR39_9PEZI</name>
<keyword evidence="2" id="KW-1185">Reference proteome</keyword>
<evidence type="ECO:0000313" key="2">
    <source>
        <dbReference type="Proteomes" id="UP000034680"/>
    </source>
</evidence>
<dbReference type="OrthoDB" id="5207784at2759"/>